<dbReference type="STRING" id="72664.V4M6E9"/>
<dbReference type="KEGG" id="eus:EUTSA_v10023063mg"/>
<proteinExistence type="predicted"/>
<dbReference type="Pfam" id="PF05705">
    <property type="entry name" value="DUF829"/>
    <property type="match status" value="1"/>
</dbReference>
<evidence type="ECO:0000313" key="1">
    <source>
        <dbReference type="EMBL" id="ESQ50557.1"/>
    </source>
</evidence>
<accession>V4M6E9</accession>
<dbReference type="AlphaFoldDB" id="V4M6E9"/>
<keyword evidence="2" id="KW-1185">Reference proteome</keyword>
<dbReference type="EMBL" id="KI517392">
    <property type="protein sequence ID" value="ESQ50557.1"/>
    <property type="molecule type" value="Genomic_DNA"/>
</dbReference>
<organism evidence="1 2">
    <name type="scientific">Eutrema salsugineum</name>
    <name type="common">Saltwater cress</name>
    <name type="synonym">Sisymbrium salsugineum</name>
    <dbReference type="NCBI Taxonomy" id="72664"/>
    <lineage>
        <taxon>Eukaryota</taxon>
        <taxon>Viridiplantae</taxon>
        <taxon>Streptophyta</taxon>
        <taxon>Embryophyta</taxon>
        <taxon>Tracheophyta</taxon>
        <taxon>Spermatophyta</taxon>
        <taxon>Magnoliopsida</taxon>
        <taxon>eudicotyledons</taxon>
        <taxon>Gunneridae</taxon>
        <taxon>Pentapetalae</taxon>
        <taxon>rosids</taxon>
        <taxon>malvids</taxon>
        <taxon>Brassicales</taxon>
        <taxon>Brassicaceae</taxon>
        <taxon>Eutremeae</taxon>
        <taxon>Eutrema</taxon>
    </lineage>
</organism>
<dbReference type="InterPro" id="IPR008547">
    <property type="entry name" value="DUF829_TMEM53"/>
</dbReference>
<sequence length="195" mass="22528">MVPLLESFVGRQELVETIKGYTKFCAFQVFSIASLSYIGTLEVEDIPSKEIEVEKANTVCRVEDDASNPQKKEPLGLENMMLSSLEKLLPIVLNLPDVNMRLKKIIKKLYENHPPCPQLYLYSSGDKVVPSHSVEQRIKEQQKMGRNIHSFNFRDHCRNFLDLYSQLHNFLQKCFTPTKLEKAEKRKQPAEEEAL</sequence>
<name>V4M6E9_EUTSA</name>
<protein>
    <submittedName>
        <fullName evidence="1">Uncharacterized protein</fullName>
    </submittedName>
</protein>
<dbReference type="OMA" id="DIIPAFI"/>
<dbReference type="Gramene" id="ESQ50557">
    <property type="protein sequence ID" value="ESQ50557"/>
    <property type="gene ID" value="EUTSA_v10023063mg"/>
</dbReference>
<gene>
    <name evidence="1" type="ORF">EUTSA_v10023063mg</name>
</gene>
<dbReference type="PANTHER" id="PTHR12265:SF11">
    <property type="entry name" value="ALPHA_BETA-HYDROLASES SUPERFAMILY PROTEIN"/>
    <property type="match status" value="1"/>
</dbReference>
<dbReference type="PANTHER" id="PTHR12265">
    <property type="entry name" value="TRANSMEMBRANE PROTEIN 53"/>
    <property type="match status" value="1"/>
</dbReference>
<evidence type="ECO:0000313" key="2">
    <source>
        <dbReference type="Proteomes" id="UP000030689"/>
    </source>
</evidence>
<dbReference type="Proteomes" id="UP000030689">
    <property type="component" value="Unassembled WGS sequence"/>
</dbReference>
<reference evidence="1 2" key="1">
    <citation type="journal article" date="2013" name="Front. Plant Sci.">
        <title>The Reference Genome of the Halophytic Plant Eutrema salsugineum.</title>
        <authorList>
            <person name="Yang R."/>
            <person name="Jarvis D.E."/>
            <person name="Chen H."/>
            <person name="Beilstein M.A."/>
            <person name="Grimwood J."/>
            <person name="Jenkins J."/>
            <person name="Shu S."/>
            <person name="Prochnik S."/>
            <person name="Xin M."/>
            <person name="Ma C."/>
            <person name="Schmutz J."/>
            <person name="Wing R.A."/>
            <person name="Mitchell-Olds T."/>
            <person name="Schumaker K.S."/>
            <person name="Wang X."/>
        </authorList>
    </citation>
    <scope>NUCLEOTIDE SEQUENCE [LARGE SCALE GENOMIC DNA]</scope>
</reference>
<dbReference type="eggNOG" id="KOG2521">
    <property type="taxonomic scope" value="Eukaryota"/>
</dbReference>